<dbReference type="PANTHER" id="PTHR31632">
    <property type="entry name" value="IRON TRANSPORTER FTH1"/>
    <property type="match status" value="1"/>
</dbReference>
<dbReference type="Pfam" id="PF03239">
    <property type="entry name" value="FTR1"/>
    <property type="match status" value="1"/>
</dbReference>
<dbReference type="InterPro" id="IPR004923">
    <property type="entry name" value="FTR1/Fip1/EfeU"/>
</dbReference>
<evidence type="ECO:0000256" key="3">
    <source>
        <dbReference type="ARBA" id="ARBA00022692"/>
    </source>
</evidence>
<organism evidence="7">
    <name type="scientific">freshwater metagenome</name>
    <dbReference type="NCBI Taxonomy" id="449393"/>
    <lineage>
        <taxon>unclassified sequences</taxon>
        <taxon>metagenomes</taxon>
        <taxon>ecological metagenomes</taxon>
    </lineage>
</organism>
<dbReference type="EMBL" id="CAFBQV010000164">
    <property type="protein sequence ID" value="CAB5066460.1"/>
    <property type="molecule type" value="Genomic_DNA"/>
</dbReference>
<dbReference type="AlphaFoldDB" id="A0A6J7UKF9"/>
<comment type="subcellular location">
    <subcellularLocation>
        <location evidence="1">Membrane</location>
        <topology evidence="1">Multi-pass membrane protein</topology>
    </subcellularLocation>
</comment>
<feature type="transmembrane region" description="Helical" evidence="6">
    <location>
        <begin position="30"/>
        <end position="50"/>
    </location>
</feature>
<feature type="transmembrane region" description="Helical" evidence="6">
    <location>
        <begin position="99"/>
        <end position="117"/>
    </location>
</feature>
<gene>
    <name evidence="7" type="ORF">UFOPK4345_01002</name>
</gene>
<evidence type="ECO:0000256" key="6">
    <source>
        <dbReference type="SAM" id="Phobius"/>
    </source>
</evidence>
<dbReference type="PANTHER" id="PTHR31632:SF2">
    <property type="entry name" value="PLASMA MEMBRANE IRON PERMEASE"/>
    <property type="match status" value="1"/>
</dbReference>
<feature type="transmembrane region" description="Helical" evidence="6">
    <location>
        <begin position="62"/>
        <end position="79"/>
    </location>
</feature>
<evidence type="ECO:0000313" key="7">
    <source>
        <dbReference type="EMBL" id="CAB5066460.1"/>
    </source>
</evidence>
<keyword evidence="4 6" id="KW-1133">Transmembrane helix</keyword>
<keyword evidence="3 6" id="KW-0812">Transmembrane</keyword>
<evidence type="ECO:0000256" key="2">
    <source>
        <dbReference type="ARBA" id="ARBA00008333"/>
    </source>
</evidence>
<name>A0A6J7UKF9_9ZZZZ</name>
<protein>
    <submittedName>
        <fullName evidence="7">Unannotated protein</fullName>
    </submittedName>
</protein>
<evidence type="ECO:0000256" key="1">
    <source>
        <dbReference type="ARBA" id="ARBA00004141"/>
    </source>
</evidence>
<dbReference type="GO" id="GO:0033573">
    <property type="term" value="C:high-affinity iron permease complex"/>
    <property type="evidence" value="ECO:0007669"/>
    <property type="project" value="InterPro"/>
</dbReference>
<keyword evidence="5 6" id="KW-0472">Membrane</keyword>
<dbReference type="GO" id="GO:0015093">
    <property type="term" value="F:ferrous iron transmembrane transporter activity"/>
    <property type="evidence" value="ECO:0007669"/>
    <property type="project" value="TreeGrafter"/>
</dbReference>
<proteinExistence type="inferred from homology"/>
<reference evidence="7" key="1">
    <citation type="submission" date="2020-05" db="EMBL/GenBank/DDBJ databases">
        <authorList>
            <person name="Chiriac C."/>
            <person name="Salcher M."/>
            <person name="Ghai R."/>
            <person name="Kavagutti S V."/>
        </authorList>
    </citation>
    <scope>NUCLEOTIDE SEQUENCE</scope>
</reference>
<evidence type="ECO:0000256" key="4">
    <source>
        <dbReference type="ARBA" id="ARBA00022989"/>
    </source>
</evidence>
<evidence type="ECO:0000256" key="5">
    <source>
        <dbReference type="ARBA" id="ARBA00023136"/>
    </source>
</evidence>
<sequence length="128" mass="13749">MIGGLIGLVVSAALGLAVYKAGSRINLKAFFNVTAILLLLFAAGLAGKAVHEIRELIGWETGLLITPAWTINSGAWSASGGTFYDFMKGLFGWHASPERLRVGAYFVYLIPVLVSYLKSSKDDKQLVS</sequence>
<comment type="similarity">
    <text evidence="2">Belongs to the oxidase-dependent Fe transporter (OFeT) (TC 9.A.10.1) family.</text>
</comment>
<accession>A0A6J7UKF9</accession>